<accession>A0A382BFN3</accession>
<dbReference type="EMBL" id="UINC01029403">
    <property type="protein sequence ID" value="SVB12063.1"/>
    <property type="molecule type" value="Genomic_DNA"/>
</dbReference>
<gene>
    <name evidence="1" type="ORF">METZ01_LOCUS164917</name>
</gene>
<organism evidence="1">
    <name type="scientific">marine metagenome</name>
    <dbReference type="NCBI Taxonomy" id="408172"/>
    <lineage>
        <taxon>unclassified sequences</taxon>
        <taxon>metagenomes</taxon>
        <taxon>ecological metagenomes</taxon>
    </lineage>
</organism>
<reference evidence="1" key="1">
    <citation type="submission" date="2018-05" db="EMBL/GenBank/DDBJ databases">
        <authorList>
            <person name="Lanie J.A."/>
            <person name="Ng W.-L."/>
            <person name="Kazmierczak K.M."/>
            <person name="Andrzejewski T.M."/>
            <person name="Davidsen T.M."/>
            <person name="Wayne K.J."/>
            <person name="Tettelin H."/>
            <person name="Glass J.I."/>
            <person name="Rusch D."/>
            <person name="Podicherti R."/>
            <person name="Tsui H.-C.T."/>
            <person name="Winkler M.E."/>
        </authorList>
    </citation>
    <scope>NUCLEOTIDE SEQUENCE</scope>
</reference>
<proteinExistence type="predicted"/>
<name>A0A382BFN3_9ZZZZ</name>
<sequence>MYATKATPPVETTVKTVKNRTKWLNAGPAGVEVKKLLDTEDAVVTAIENGAANFNDVIAYVMTHVTDYDVTVVRDLYDEFCATIVSKHEGI</sequence>
<protein>
    <submittedName>
        <fullName evidence="1">Uncharacterized protein</fullName>
    </submittedName>
</protein>
<evidence type="ECO:0000313" key="1">
    <source>
        <dbReference type="EMBL" id="SVB12063.1"/>
    </source>
</evidence>
<dbReference type="AlphaFoldDB" id="A0A382BFN3"/>